<comment type="caution">
    <text evidence="6">The sequence shown here is derived from an EMBL/GenBank/DDBJ whole genome shotgun (WGS) entry which is preliminary data.</text>
</comment>
<dbReference type="InterPro" id="IPR027417">
    <property type="entry name" value="P-loop_NTPase"/>
</dbReference>
<dbReference type="InterPro" id="IPR019734">
    <property type="entry name" value="TPR_rpt"/>
</dbReference>
<keyword evidence="3" id="KW-0802">TPR repeat</keyword>
<proteinExistence type="inferred from homology"/>
<evidence type="ECO:0000256" key="2">
    <source>
        <dbReference type="ARBA" id="ARBA00023125"/>
    </source>
</evidence>
<dbReference type="PROSITE" id="PS50005">
    <property type="entry name" value="TPR"/>
    <property type="match status" value="1"/>
</dbReference>
<dbReference type="PANTHER" id="PTHR47691:SF3">
    <property type="entry name" value="HTH-TYPE TRANSCRIPTIONAL REGULATOR RV0890C-RELATED"/>
    <property type="match status" value="1"/>
</dbReference>
<dbReference type="Pfam" id="PF13424">
    <property type="entry name" value="TPR_12"/>
    <property type="match status" value="3"/>
</dbReference>
<keyword evidence="7" id="KW-1185">Reference proteome</keyword>
<feature type="DNA-binding region" description="OmpR/PhoB-type" evidence="4">
    <location>
        <begin position="1"/>
        <end position="94"/>
    </location>
</feature>
<dbReference type="GO" id="GO:0003677">
    <property type="term" value="F:DNA binding"/>
    <property type="evidence" value="ECO:0007669"/>
    <property type="project" value="UniProtKB-UniRule"/>
</dbReference>
<organism evidence="6 7">
    <name type="scientific">Solihabitans fulvus</name>
    <dbReference type="NCBI Taxonomy" id="1892852"/>
    <lineage>
        <taxon>Bacteria</taxon>
        <taxon>Bacillati</taxon>
        <taxon>Actinomycetota</taxon>
        <taxon>Actinomycetes</taxon>
        <taxon>Pseudonocardiales</taxon>
        <taxon>Pseudonocardiaceae</taxon>
        <taxon>Solihabitans</taxon>
    </lineage>
</organism>
<dbReference type="SMART" id="SM00028">
    <property type="entry name" value="TPR"/>
    <property type="match status" value="10"/>
</dbReference>
<dbReference type="PANTHER" id="PTHR47691">
    <property type="entry name" value="REGULATOR-RELATED"/>
    <property type="match status" value="1"/>
</dbReference>
<dbReference type="Gene3D" id="1.25.40.10">
    <property type="entry name" value="Tetratricopeptide repeat domain"/>
    <property type="match status" value="4"/>
</dbReference>
<dbReference type="SMART" id="SM00382">
    <property type="entry name" value="AAA"/>
    <property type="match status" value="1"/>
</dbReference>
<dbReference type="InterPro" id="IPR005158">
    <property type="entry name" value="BTAD"/>
</dbReference>
<accession>A0A5B2WZZ1</accession>
<dbReference type="OrthoDB" id="581105at2"/>
<evidence type="ECO:0000256" key="4">
    <source>
        <dbReference type="PROSITE-ProRule" id="PRU01091"/>
    </source>
</evidence>
<dbReference type="RefSeq" id="WP_149852496.1">
    <property type="nucleotide sequence ID" value="NZ_VUOB01000051.1"/>
</dbReference>
<dbReference type="Pfam" id="PF00931">
    <property type="entry name" value="NB-ARC"/>
    <property type="match status" value="1"/>
</dbReference>
<reference evidence="6 7" key="2">
    <citation type="submission" date="2019-09" db="EMBL/GenBank/DDBJ databases">
        <authorList>
            <person name="Jin C."/>
        </authorList>
    </citation>
    <scope>NUCLEOTIDE SEQUENCE [LARGE SCALE GENOMIC DNA]</scope>
    <source>
        <strain evidence="6 7">AN110305</strain>
    </source>
</reference>
<evidence type="ECO:0000313" key="6">
    <source>
        <dbReference type="EMBL" id="KAA2256554.1"/>
    </source>
</evidence>
<dbReference type="SUPFAM" id="SSF52540">
    <property type="entry name" value="P-loop containing nucleoside triphosphate hydrolases"/>
    <property type="match status" value="1"/>
</dbReference>
<dbReference type="Pfam" id="PF03704">
    <property type="entry name" value="BTAD"/>
    <property type="match status" value="1"/>
</dbReference>
<dbReference type="SUPFAM" id="SSF48452">
    <property type="entry name" value="TPR-like"/>
    <property type="match status" value="4"/>
</dbReference>
<dbReference type="InterPro" id="IPR003593">
    <property type="entry name" value="AAA+_ATPase"/>
</dbReference>
<sequence length="1094" mass="119023">MASSPEFRLLGPLEVRLDGRVAPVRAGKHRVLLAALLLRANRVVPIDELVERLWEDSPPARTRGTLQTYVMRLRQTLGDPSLIRTVPDGYQIRVPTSHVDVYAFADLAERGRLARNAGDPAAAAEAFTRALDLWRGPALADVPSDVLHREEVPRLVEQRLHVLEQRIDVDFGVGRHAALVSELRALTSEYPLRERFWSQLMLALYRSSRQAEALDAFRQVDRLLEEQLGIDPSEELRELHHAILVGDPTLAAPQPHTVTVPGDQDTEVPAQLPADIGDFVGRAHLVDRIIDLIAPSEPSTAVPIVTLSGPPGIGKTALAVHVAHLLRKVFPDGQLYVNLRGYASGPPLTTVDVLARFLRALGVPPEQIPLDADEQSTMFRSLLSGRRLLVVLDNAAAPDQVRPLLPGDPSCPVLVTSREDLRGLTAMNGARRVPLDVLDPAESVELLASILGPDTVRAERAATGELATLCAHLPLALRVAAANLAGRDDRTVTEYATELRVGDRLSALSVDGDQEAAVLAAFDLSYAALKPELQRLFRLLSLVPGPEFGVHAAANLLDCQVARAHELLTELVSASLLQEHTPGRYQFHDLLRLFAIERAAEQESEPQHAAARTRLLDFYLQAVDRCAEVLYPDMLRLPSTRRPSVRMPEIDSHADALRWLDLERPNLTATIQHTGDFGPAATAWRLADAMRGYLWLGKHVTDWLTTARVGLHAAHTEHHRPAEAAMYQNLGMLHWTLGDYPAASEHYNRCLGLYRDLGNDDAVAGILNNLGLVHVELGDLASAKQNYLRCLTMKRAANTKDDGGEANVLINLGLLSIETGDLAEATGHLTESLRISRAHGYRANEATCHNSLGIAARLLGDPAGAMAHHTQALRISEELGYHESTAQVLESMAAVHLELGRYDRAVEQAELAVAALAENGDQQITTNVLVVLGEGNLRLGDLAKADQQYQQAVTKARKVGFRLAEARALLGLAMTRRPLGKAAESVTLCRQVLAITEDAGLRVTEGLARTELAWASLALGEPQQAVAQAELALAVQRATGHVLGEARTLHVLGAALARTERLDQARQCLTEALPLLDRLTAPDAPAVRALLGTI</sequence>
<feature type="repeat" description="TPR" evidence="3">
    <location>
        <begin position="724"/>
        <end position="757"/>
    </location>
</feature>
<keyword evidence="2 4" id="KW-0238">DNA-binding</keyword>
<dbReference type="EMBL" id="VUOB01000051">
    <property type="protein sequence ID" value="KAA2256554.1"/>
    <property type="molecule type" value="Genomic_DNA"/>
</dbReference>
<dbReference type="GO" id="GO:0006355">
    <property type="term" value="P:regulation of DNA-templated transcription"/>
    <property type="evidence" value="ECO:0007669"/>
    <property type="project" value="InterPro"/>
</dbReference>
<dbReference type="GO" id="GO:0000160">
    <property type="term" value="P:phosphorelay signal transduction system"/>
    <property type="evidence" value="ECO:0007669"/>
    <property type="project" value="InterPro"/>
</dbReference>
<comment type="similarity">
    <text evidence="1">Belongs to the AfsR/DnrI/RedD regulatory family.</text>
</comment>
<evidence type="ECO:0000256" key="3">
    <source>
        <dbReference type="PROSITE-ProRule" id="PRU00339"/>
    </source>
</evidence>
<dbReference type="Gene3D" id="1.10.10.10">
    <property type="entry name" value="Winged helix-like DNA-binding domain superfamily/Winged helix DNA-binding domain"/>
    <property type="match status" value="2"/>
</dbReference>
<dbReference type="InterPro" id="IPR011990">
    <property type="entry name" value="TPR-like_helical_dom_sf"/>
</dbReference>
<feature type="domain" description="OmpR/PhoB-type" evidence="5">
    <location>
        <begin position="1"/>
        <end position="94"/>
    </location>
</feature>
<name>A0A5B2WZZ1_9PSEU</name>
<dbReference type="InterPro" id="IPR016032">
    <property type="entry name" value="Sig_transdc_resp-reg_C-effctor"/>
</dbReference>
<evidence type="ECO:0000313" key="7">
    <source>
        <dbReference type="Proteomes" id="UP000323454"/>
    </source>
</evidence>
<dbReference type="Gene3D" id="3.40.50.300">
    <property type="entry name" value="P-loop containing nucleotide triphosphate hydrolases"/>
    <property type="match status" value="1"/>
</dbReference>
<reference evidence="6 7" key="1">
    <citation type="submission" date="2019-09" db="EMBL/GenBank/DDBJ databases">
        <title>Goodfellowia gen. nov., a new genus of the Pseudonocardineae related to Actinoalloteichus, containing Goodfellowia coeruleoviolacea gen. nov., comb. nov. gen. nov., comb. nov.</title>
        <authorList>
            <person name="Labeda D."/>
        </authorList>
    </citation>
    <scope>NUCLEOTIDE SEQUENCE [LARGE SCALE GENOMIC DNA]</scope>
    <source>
        <strain evidence="6 7">AN110305</strain>
    </source>
</reference>
<evidence type="ECO:0000259" key="5">
    <source>
        <dbReference type="PROSITE" id="PS51755"/>
    </source>
</evidence>
<protein>
    <submittedName>
        <fullName evidence="6">Tetratricopeptide repeat protein</fullName>
    </submittedName>
</protein>
<dbReference type="PROSITE" id="PS51755">
    <property type="entry name" value="OMPR_PHOB"/>
    <property type="match status" value="1"/>
</dbReference>
<dbReference type="CDD" id="cd15831">
    <property type="entry name" value="BTAD"/>
    <property type="match status" value="1"/>
</dbReference>
<dbReference type="AlphaFoldDB" id="A0A5B2WZZ1"/>
<dbReference type="SMART" id="SM00862">
    <property type="entry name" value="Trans_reg_C"/>
    <property type="match status" value="1"/>
</dbReference>
<dbReference type="Pfam" id="PF00486">
    <property type="entry name" value="Trans_reg_C"/>
    <property type="match status" value="1"/>
</dbReference>
<gene>
    <name evidence="6" type="ORF">F0L68_26330</name>
</gene>
<evidence type="ECO:0000256" key="1">
    <source>
        <dbReference type="ARBA" id="ARBA00005820"/>
    </source>
</evidence>
<dbReference type="InterPro" id="IPR001867">
    <property type="entry name" value="OmpR/PhoB-type_DNA-bd"/>
</dbReference>
<dbReference type="Proteomes" id="UP000323454">
    <property type="component" value="Unassembled WGS sequence"/>
</dbReference>
<dbReference type="GO" id="GO:0043531">
    <property type="term" value="F:ADP binding"/>
    <property type="evidence" value="ECO:0007669"/>
    <property type="project" value="InterPro"/>
</dbReference>
<dbReference type="InterPro" id="IPR002182">
    <property type="entry name" value="NB-ARC"/>
</dbReference>
<dbReference type="SMART" id="SM01043">
    <property type="entry name" value="BTAD"/>
    <property type="match status" value="1"/>
</dbReference>
<dbReference type="PRINTS" id="PR00364">
    <property type="entry name" value="DISEASERSIST"/>
</dbReference>
<dbReference type="InterPro" id="IPR036388">
    <property type="entry name" value="WH-like_DNA-bd_sf"/>
</dbReference>
<dbReference type="SUPFAM" id="SSF46894">
    <property type="entry name" value="C-terminal effector domain of the bipartite response regulators"/>
    <property type="match status" value="1"/>
</dbReference>